<dbReference type="EMBL" id="HG793131">
    <property type="protein sequence ID" value="CDK29784.1"/>
    <property type="molecule type" value="Genomic_DNA"/>
</dbReference>
<dbReference type="GO" id="GO:1990116">
    <property type="term" value="P:ribosome-associated ubiquitin-dependent protein catabolic process"/>
    <property type="evidence" value="ECO:0007669"/>
    <property type="project" value="EnsemblFungi"/>
</dbReference>
<keyword evidence="6" id="KW-0811">Translocation</keyword>
<dbReference type="GO" id="GO:0030970">
    <property type="term" value="P:retrograde protein transport, ER to cytosol"/>
    <property type="evidence" value="ECO:0007669"/>
    <property type="project" value="EnsemblFungi"/>
</dbReference>
<dbReference type="Gene3D" id="3.10.20.90">
    <property type="entry name" value="Phosphatidylinositol 3-kinase Catalytic Subunit, Chain A, domain 1"/>
    <property type="match status" value="1"/>
</dbReference>
<evidence type="ECO:0000259" key="7">
    <source>
        <dbReference type="PROSITE" id="PS50249"/>
    </source>
</evidence>
<dbReference type="InterPro" id="IPR037518">
    <property type="entry name" value="MPN"/>
</dbReference>
<dbReference type="PANTHER" id="PTHR12710">
    <property type="entry name" value="NUCLEAR PROTEIN LOCALIZATION 4"/>
    <property type="match status" value="1"/>
</dbReference>
<dbReference type="GO" id="GO:0000839">
    <property type="term" value="C:Hrd1p ubiquitin ligase ERAD-L complex"/>
    <property type="evidence" value="ECO:0007669"/>
    <property type="project" value="EnsemblFungi"/>
</dbReference>
<dbReference type="InterPro" id="IPR007717">
    <property type="entry name" value="NPL4_C"/>
</dbReference>
<dbReference type="PANTHER" id="PTHR12710:SF0">
    <property type="entry name" value="NUCLEAR PROTEIN LOCALIZATION PROTEIN 4 HOMOLOG"/>
    <property type="match status" value="1"/>
</dbReference>
<sequence>MFRVETAASQDFAEVLQQLSSKIPDMDASSLSISDKPSDKGKSALTFVGQTVSQLSLKNGDLLFLSYSNKRSDETARDSASVALNGVATTKSTTQLPVDDLLDKQQGLIKRGRSTFCRHTEKGMCEYCSPLPPWDKAYQEENNIKHISYHAYVKEMNANVNKNDSSFIAPLEEETFKIDKHCPTGHSPWPKGICSKCQPSAITLQQQRFRMVDHVEFTNSETINNFINSWRLSGTQRFGVLLGTYDVYDKVPLGLKAKVEAIYEIPQIDDEDGITLQQWDNEEQVLDVAKRLGLVPVGTIFSDLTDTGAGDGSVVCKRHKDSFFLSSLEVIFAAKWQLKNPNVTKWSRSGKFSSKFVTCVVSGNSKGEIDIASYQISQAGEALVSADLISASTHPNACFINEQTDDRYVPEIFYKMVNEYGIPVKKSASPWFPDEYLIVSLTHGFPQDSSSARFRSEKQFTIENRGFLGTPQGLRQALELIDVDGGDLNTSKLRLQDFHLISYLLSLGVLSRAEEELLITATRPDEGTEEAFYELLGSPGWGTLVTMAE</sequence>
<dbReference type="GO" id="GO:0030894">
    <property type="term" value="C:replisome"/>
    <property type="evidence" value="ECO:0007669"/>
    <property type="project" value="EnsemblFungi"/>
</dbReference>
<comment type="subcellular location">
    <subcellularLocation>
        <location evidence="2">Cytoplasm</location>
        <location evidence="2">Perinuclear region</location>
    </subcellularLocation>
    <subcellularLocation>
        <location evidence="1">Nucleus membrane</location>
        <topology evidence="1">Peripheral membrane protein</topology>
        <orientation evidence="1">Cytoplasmic side</orientation>
    </subcellularLocation>
</comment>
<dbReference type="GO" id="GO:0006274">
    <property type="term" value="P:DNA replication termination"/>
    <property type="evidence" value="ECO:0007669"/>
    <property type="project" value="EnsemblFungi"/>
</dbReference>
<dbReference type="GO" id="GO:0072665">
    <property type="term" value="P:protein localization to vacuole"/>
    <property type="evidence" value="ECO:0007669"/>
    <property type="project" value="EnsemblFungi"/>
</dbReference>
<dbReference type="CDD" id="cd08061">
    <property type="entry name" value="MPN_NPL4"/>
    <property type="match status" value="1"/>
</dbReference>
<dbReference type="HOGENOM" id="CLU_017172_0_0_1"/>
<dbReference type="GO" id="GO:0072671">
    <property type="term" value="P:mitochondria-associated ubiquitin-dependent protein catabolic process"/>
    <property type="evidence" value="ECO:0007669"/>
    <property type="project" value="EnsemblFungi"/>
</dbReference>
<evidence type="ECO:0000256" key="6">
    <source>
        <dbReference type="ARBA" id="ARBA00023010"/>
    </source>
</evidence>
<keyword evidence="5" id="KW-0813">Transport</keyword>
<dbReference type="AlphaFoldDB" id="W6MST5"/>
<dbReference type="GO" id="GO:0031965">
    <property type="term" value="C:nuclear membrane"/>
    <property type="evidence" value="ECO:0007669"/>
    <property type="project" value="UniProtKB-SubCell"/>
</dbReference>
<evidence type="ECO:0000313" key="9">
    <source>
        <dbReference type="Proteomes" id="UP000019384"/>
    </source>
</evidence>
<dbReference type="Pfam" id="PF05020">
    <property type="entry name" value="zf-NPL4"/>
    <property type="match status" value="1"/>
</dbReference>
<proteinExistence type="inferred from homology"/>
<reference evidence="8" key="1">
    <citation type="submission" date="2013-12" db="EMBL/GenBank/DDBJ databases">
        <authorList>
            <person name="Genoscope - CEA"/>
        </authorList>
    </citation>
    <scope>NUCLEOTIDE SEQUENCE</scope>
    <source>
        <strain evidence="8">CBS 1993</strain>
    </source>
</reference>
<dbReference type="GeneID" id="34523155"/>
<accession>W6MST5</accession>
<evidence type="ECO:0000256" key="1">
    <source>
        <dbReference type="ARBA" id="ARBA00004335"/>
    </source>
</evidence>
<dbReference type="GO" id="GO:1990112">
    <property type="term" value="C:RQC complex"/>
    <property type="evidence" value="ECO:0007669"/>
    <property type="project" value="EnsemblFungi"/>
</dbReference>
<dbReference type="Proteomes" id="UP000019384">
    <property type="component" value="Unassembled WGS sequence"/>
</dbReference>
<dbReference type="GO" id="GO:0048471">
    <property type="term" value="C:perinuclear region of cytoplasm"/>
    <property type="evidence" value="ECO:0007669"/>
    <property type="project" value="UniProtKB-SubCell"/>
</dbReference>
<dbReference type="STRING" id="1382522.W6MST5"/>
<dbReference type="RefSeq" id="XP_022461767.1">
    <property type="nucleotide sequence ID" value="XM_022602374.1"/>
</dbReference>
<dbReference type="GO" id="GO:0043130">
    <property type="term" value="F:ubiquitin binding"/>
    <property type="evidence" value="ECO:0007669"/>
    <property type="project" value="TreeGrafter"/>
</dbReference>
<dbReference type="GO" id="GO:0036266">
    <property type="term" value="C:Cdc48p-Npl4p-Vms1p AAA ATPase complex"/>
    <property type="evidence" value="ECO:0007669"/>
    <property type="project" value="EnsemblFungi"/>
</dbReference>
<comment type="similarity">
    <text evidence="3">Belongs to the NPL4 family.</text>
</comment>
<dbReference type="GO" id="GO:0034098">
    <property type="term" value="C:VCP-NPL4-UFD1 AAA ATPase complex"/>
    <property type="evidence" value="ECO:0007669"/>
    <property type="project" value="EnsemblFungi"/>
</dbReference>
<dbReference type="GO" id="GO:0051228">
    <property type="term" value="P:mitotic spindle disassembly"/>
    <property type="evidence" value="ECO:0007669"/>
    <property type="project" value="EnsemblFungi"/>
</dbReference>
<keyword evidence="5" id="KW-0509">mRNA transport</keyword>
<dbReference type="GO" id="GO:0071629">
    <property type="term" value="P:cytoplasm protein quality control by the ubiquitin-proteasome system"/>
    <property type="evidence" value="ECO:0007669"/>
    <property type="project" value="EnsemblFungi"/>
</dbReference>
<protein>
    <recommendedName>
        <fullName evidence="4">Nuclear protein localization protein 4</fullName>
    </recommendedName>
</protein>
<dbReference type="PROSITE" id="PS50249">
    <property type="entry name" value="MPN"/>
    <property type="match status" value="1"/>
</dbReference>
<keyword evidence="9" id="KW-1185">Reference proteome</keyword>
<dbReference type="GO" id="GO:0051028">
    <property type="term" value="P:mRNA transport"/>
    <property type="evidence" value="ECO:0007669"/>
    <property type="project" value="UniProtKB-KW"/>
</dbReference>
<evidence type="ECO:0000256" key="3">
    <source>
        <dbReference type="ARBA" id="ARBA00011025"/>
    </source>
</evidence>
<gene>
    <name evidence="8" type="ORF">KUCA_T00005777001</name>
</gene>
<evidence type="ECO:0000256" key="4">
    <source>
        <dbReference type="ARBA" id="ARBA00019709"/>
    </source>
</evidence>
<dbReference type="GO" id="GO:0036435">
    <property type="term" value="F:K48-linked polyubiquitin modification-dependent protein binding"/>
    <property type="evidence" value="ECO:0007669"/>
    <property type="project" value="EnsemblFungi"/>
</dbReference>
<feature type="domain" description="MPN" evidence="7">
    <location>
        <begin position="215"/>
        <end position="352"/>
    </location>
</feature>
<evidence type="ECO:0000256" key="5">
    <source>
        <dbReference type="ARBA" id="ARBA00022816"/>
    </source>
</evidence>
<dbReference type="InterPro" id="IPR007716">
    <property type="entry name" value="NPL4_Zn-bd_put"/>
</dbReference>
<dbReference type="GO" id="GO:0099638">
    <property type="term" value="P:endosome to plasma membrane protein transport"/>
    <property type="evidence" value="ECO:0007669"/>
    <property type="project" value="EnsemblFungi"/>
</dbReference>
<dbReference type="GO" id="GO:1900182">
    <property type="term" value="P:positive regulation of protein localization to nucleus"/>
    <property type="evidence" value="ECO:0007669"/>
    <property type="project" value="EnsemblFungi"/>
</dbReference>
<reference evidence="8" key="2">
    <citation type="submission" date="2014-02" db="EMBL/GenBank/DDBJ databases">
        <title>Complete DNA sequence of /Kuraishia capsulata/ illustrates novel genomic features among budding yeasts (/Saccharomycotina/).</title>
        <authorList>
            <person name="Morales L."/>
            <person name="Noel B."/>
            <person name="Porcel B."/>
            <person name="Marcet-Houben M."/>
            <person name="Hullo M-F."/>
            <person name="Sacerdot C."/>
            <person name="Tekaia F."/>
            <person name="Leh-Louis V."/>
            <person name="Despons L."/>
            <person name="Khanna V."/>
            <person name="Aury J-M."/>
            <person name="Barbe V."/>
            <person name="Couloux A."/>
            <person name="Labadie K."/>
            <person name="Pelletier E."/>
            <person name="Souciet J-L."/>
            <person name="Boekhout T."/>
            <person name="Gabaldon T."/>
            <person name="Wincker P."/>
            <person name="Dujon B."/>
        </authorList>
    </citation>
    <scope>NUCLEOTIDE SEQUENCE</scope>
    <source>
        <strain evidence="8">CBS 1993</strain>
    </source>
</reference>
<name>W6MST5_9ASCO</name>
<evidence type="ECO:0000313" key="8">
    <source>
        <dbReference type="EMBL" id="CDK29784.1"/>
    </source>
</evidence>
<organism evidence="8 9">
    <name type="scientific">Kuraishia capsulata CBS 1993</name>
    <dbReference type="NCBI Taxonomy" id="1382522"/>
    <lineage>
        <taxon>Eukaryota</taxon>
        <taxon>Fungi</taxon>
        <taxon>Dikarya</taxon>
        <taxon>Ascomycota</taxon>
        <taxon>Saccharomycotina</taxon>
        <taxon>Pichiomycetes</taxon>
        <taxon>Pichiales</taxon>
        <taxon>Pichiaceae</taxon>
        <taxon>Kuraishia</taxon>
    </lineage>
</organism>
<dbReference type="Pfam" id="PF05021">
    <property type="entry name" value="NPL4"/>
    <property type="match status" value="1"/>
</dbReference>
<dbReference type="GO" id="GO:0000837">
    <property type="term" value="C:Doa10p ubiquitin ligase complex"/>
    <property type="evidence" value="ECO:0007669"/>
    <property type="project" value="EnsemblFungi"/>
</dbReference>
<evidence type="ECO:0000256" key="2">
    <source>
        <dbReference type="ARBA" id="ARBA00004556"/>
    </source>
</evidence>
<dbReference type="PIRSF" id="PIRSF010052">
    <property type="entry name" value="Polyub_prc_Npl4"/>
    <property type="match status" value="1"/>
</dbReference>
<keyword evidence="6" id="KW-0653">Protein transport</keyword>
<dbReference type="InterPro" id="IPR016563">
    <property type="entry name" value="Npl4"/>
</dbReference>
<dbReference type="OrthoDB" id="10251089at2759"/>
<dbReference type="GO" id="GO:0031625">
    <property type="term" value="F:ubiquitin protein ligase binding"/>
    <property type="evidence" value="ECO:0007669"/>
    <property type="project" value="TreeGrafter"/>
</dbReference>
<dbReference type="GO" id="GO:0070651">
    <property type="term" value="P:nonfunctional rRNA decay"/>
    <property type="evidence" value="ECO:0007669"/>
    <property type="project" value="EnsemblFungi"/>
</dbReference>